<protein>
    <submittedName>
        <fullName evidence="1">Uncharacterized protein</fullName>
    </submittedName>
</protein>
<dbReference type="Proteomes" id="UP001497535">
    <property type="component" value="Unassembled WGS sequence"/>
</dbReference>
<evidence type="ECO:0000313" key="1">
    <source>
        <dbReference type="EMBL" id="CAK5087849.1"/>
    </source>
</evidence>
<sequence length="67" mass="7916">MLKETINRLLHCNFKIIIKSEGRCLQKTKDSNENNKKFQLILQNNTNSNSNDEQISFPLMQMNKFNN</sequence>
<evidence type="ECO:0000313" key="2">
    <source>
        <dbReference type="Proteomes" id="UP001497535"/>
    </source>
</evidence>
<accession>A0ACB1A9A6</accession>
<comment type="caution">
    <text evidence="1">The sequence shown here is derived from an EMBL/GenBank/DDBJ whole genome shotgun (WGS) entry which is preliminary data.</text>
</comment>
<keyword evidence="2" id="KW-1185">Reference proteome</keyword>
<name>A0ACB1A9A6_MELEN</name>
<reference evidence="1" key="1">
    <citation type="submission" date="2023-11" db="EMBL/GenBank/DDBJ databases">
        <authorList>
            <person name="Poullet M."/>
        </authorList>
    </citation>
    <scope>NUCLEOTIDE SEQUENCE</scope>
    <source>
        <strain evidence="1">E1834</strain>
    </source>
</reference>
<organism evidence="1 2">
    <name type="scientific">Meloidogyne enterolobii</name>
    <name type="common">Root-knot nematode worm</name>
    <name type="synonym">Meloidogyne mayaguensis</name>
    <dbReference type="NCBI Taxonomy" id="390850"/>
    <lineage>
        <taxon>Eukaryota</taxon>
        <taxon>Metazoa</taxon>
        <taxon>Ecdysozoa</taxon>
        <taxon>Nematoda</taxon>
        <taxon>Chromadorea</taxon>
        <taxon>Rhabditida</taxon>
        <taxon>Tylenchina</taxon>
        <taxon>Tylenchomorpha</taxon>
        <taxon>Tylenchoidea</taxon>
        <taxon>Meloidogynidae</taxon>
        <taxon>Meloidogyninae</taxon>
        <taxon>Meloidogyne</taxon>
    </lineage>
</organism>
<proteinExistence type="predicted"/>
<dbReference type="EMBL" id="CAVMJV010000067">
    <property type="protein sequence ID" value="CAK5087849.1"/>
    <property type="molecule type" value="Genomic_DNA"/>
</dbReference>
<gene>
    <name evidence="1" type="ORF">MENTE1834_LOCUS35470</name>
</gene>